<gene>
    <name evidence="3" type="ordered locus">MTR_6g445080</name>
    <name evidence="4" type="ORF">MtrunA17_Chr2g0309971</name>
</gene>
<evidence type="ECO:0000313" key="3">
    <source>
        <dbReference type="EMBL" id="KEH26101.1"/>
    </source>
</evidence>
<dbReference type="HOGENOM" id="CLU_181053_0_2_1"/>
<dbReference type="InterPro" id="IPR009810">
    <property type="entry name" value="Nodulin_late_dom"/>
</dbReference>
<name>A0A072U9K0_MEDTR</name>
<protein>
    <submittedName>
        <fullName evidence="3">Nodule Cysteine-Rich (NCR) secreted peptide</fullName>
    </submittedName>
    <submittedName>
        <fullName evidence="4">Putative Late nodulin</fullName>
    </submittedName>
</protein>
<dbReference type="EMBL" id="CM001222">
    <property type="protein sequence ID" value="KEH26101.1"/>
    <property type="molecule type" value="Genomic_DNA"/>
</dbReference>
<dbReference type="Pfam" id="PF07127">
    <property type="entry name" value="Nodulin_late"/>
    <property type="match status" value="1"/>
</dbReference>
<reference evidence="5" key="3">
    <citation type="submission" date="2015-04" db="UniProtKB">
        <authorList>
            <consortium name="EnsemblPlants"/>
        </authorList>
    </citation>
    <scope>IDENTIFICATION</scope>
    <source>
        <strain evidence="5">cv. Jemalong A17</strain>
    </source>
</reference>
<feature type="signal peptide" evidence="1">
    <location>
        <begin position="1"/>
        <end position="25"/>
    </location>
</feature>
<evidence type="ECO:0000313" key="4">
    <source>
        <dbReference type="EMBL" id="RHN74407.1"/>
    </source>
</evidence>
<evidence type="ECO:0000259" key="2">
    <source>
        <dbReference type="Pfam" id="PF07127"/>
    </source>
</evidence>
<feature type="domain" description="Late nodulin" evidence="2">
    <location>
        <begin position="3"/>
        <end position="69"/>
    </location>
</feature>
<dbReference type="EnsemblPlants" id="KEH26101">
    <property type="protein sequence ID" value="KEH26101"/>
    <property type="gene ID" value="MTR_6g445080"/>
</dbReference>
<evidence type="ECO:0000313" key="6">
    <source>
        <dbReference type="Proteomes" id="UP000002051"/>
    </source>
</evidence>
<reference evidence="7" key="4">
    <citation type="journal article" date="2018" name="Nat. Plants">
        <title>Whole-genome landscape of Medicago truncatula symbiotic genes.</title>
        <authorList>
            <person name="Pecrix Y."/>
            <person name="Staton S.E."/>
            <person name="Sallet E."/>
            <person name="Lelandais-Briere C."/>
            <person name="Moreau S."/>
            <person name="Carrere S."/>
            <person name="Blein T."/>
            <person name="Jardinaud M.F."/>
            <person name="Latrasse D."/>
            <person name="Zouine M."/>
            <person name="Zahm M."/>
            <person name="Kreplak J."/>
            <person name="Mayjonade B."/>
            <person name="Satge C."/>
            <person name="Perez M."/>
            <person name="Cauet S."/>
            <person name="Marande W."/>
            <person name="Chantry-Darmon C."/>
            <person name="Lopez-Roques C."/>
            <person name="Bouchez O."/>
            <person name="Berard A."/>
            <person name="Debelle F."/>
            <person name="Munos S."/>
            <person name="Bendahmane A."/>
            <person name="Berges H."/>
            <person name="Niebel A."/>
            <person name="Buitink J."/>
            <person name="Frugier F."/>
            <person name="Benhamed M."/>
            <person name="Crespi M."/>
            <person name="Gouzy J."/>
            <person name="Gamas P."/>
        </authorList>
    </citation>
    <scope>NUCLEOTIDE SEQUENCE [LARGE SCALE GENOMIC DNA]</scope>
    <source>
        <strain evidence="7">cv. Jemalong A17</strain>
    </source>
</reference>
<dbReference type="Proteomes" id="UP000265566">
    <property type="component" value="Chromosome 2"/>
</dbReference>
<accession>A0A072U9K0</accession>
<evidence type="ECO:0000313" key="7">
    <source>
        <dbReference type="Proteomes" id="UP000265566"/>
    </source>
</evidence>
<keyword evidence="6" id="KW-1185">Reference proteome</keyword>
<evidence type="ECO:0000313" key="5">
    <source>
        <dbReference type="EnsemblPlants" id="KEH26101"/>
    </source>
</evidence>
<reference evidence="3 6" key="2">
    <citation type="journal article" date="2014" name="BMC Genomics">
        <title>An improved genome release (version Mt4.0) for the model legume Medicago truncatula.</title>
        <authorList>
            <person name="Tang H."/>
            <person name="Krishnakumar V."/>
            <person name="Bidwell S."/>
            <person name="Rosen B."/>
            <person name="Chan A."/>
            <person name="Zhou S."/>
            <person name="Gentzbittel L."/>
            <person name="Childs K.L."/>
            <person name="Yandell M."/>
            <person name="Gundlach H."/>
            <person name="Mayer K.F."/>
            <person name="Schwartz D.C."/>
            <person name="Town C.D."/>
        </authorList>
    </citation>
    <scope>GENOME REANNOTATION</scope>
    <source>
        <strain evidence="3">A17</strain>
        <strain evidence="5 6">cv. Jemalong A17</strain>
    </source>
</reference>
<reference evidence="3 6" key="1">
    <citation type="journal article" date="2011" name="Nature">
        <title>The Medicago genome provides insight into the evolution of rhizobial symbioses.</title>
        <authorList>
            <person name="Young N.D."/>
            <person name="Debelle F."/>
            <person name="Oldroyd G.E."/>
            <person name="Geurts R."/>
            <person name="Cannon S.B."/>
            <person name="Udvardi M.K."/>
            <person name="Benedito V.A."/>
            <person name="Mayer K.F."/>
            <person name="Gouzy J."/>
            <person name="Schoof H."/>
            <person name="Van de Peer Y."/>
            <person name="Proost S."/>
            <person name="Cook D.R."/>
            <person name="Meyers B.C."/>
            <person name="Spannagl M."/>
            <person name="Cheung F."/>
            <person name="De Mita S."/>
            <person name="Krishnakumar V."/>
            <person name="Gundlach H."/>
            <person name="Zhou S."/>
            <person name="Mudge J."/>
            <person name="Bharti A.K."/>
            <person name="Murray J.D."/>
            <person name="Naoumkina M.A."/>
            <person name="Rosen B."/>
            <person name="Silverstein K.A."/>
            <person name="Tang H."/>
            <person name="Rombauts S."/>
            <person name="Zhao P.X."/>
            <person name="Zhou P."/>
            <person name="Barbe V."/>
            <person name="Bardou P."/>
            <person name="Bechner M."/>
            <person name="Bellec A."/>
            <person name="Berger A."/>
            <person name="Berges H."/>
            <person name="Bidwell S."/>
            <person name="Bisseling T."/>
            <person name="Choisne N."/>
            <person name="Couloux A."/>
            <person name="Denny R."/>
            <person name="Deshpande S."/>
            <person name="Dai X."/>
            <person name="Doyle J.J."/>
            <person name="Dudez A.M."/>
            <person name="Farmer A.D."/>
            <person name="Fouteau S."/>
            <person name="Franken C."/>
            <person name="Gibelin C."/>
            <person name="Gish J."/>
            <person name="Goldstein S."/>
            <person name="Gonzalez A.J."/>
            <person name="Green P.J."/>
            <person name="Hallab A."/>
            <person name="Hartog M."/>
            <person name="Hua A."/>
            <person name="Humphray S.J."/>
            <person name="Jeong D.H."/>
            <person name="Jing Y."/>
            <person name="Jocker A."/>
            <person name="Kenton S.M."/>
            <person name="Kim D.J."/>
            <person name="Klee K."/>
            <person name="Lai H."/>
            <person name="Lang C."/>
            <person name="Lin S."/>
            <person name="Macmil S.L."/>
            <person name="Magdelenat G."/>
            <person name="Matthews L."/>
            <person name="McCorrison J."/>
            <person name="Monaghan E.L."/>
            <person name="Mun J.H."/>
            <person name="Najar F.Z."/>
            <person name="Nicholson C."/>
            <person name="Noirot C."/>
            <person name="O'Bleness M."/>
            <person name="Paule C.R."/>
            <person name="Poulain J."/>
            <person name="Prion F."/>
            <person name="Qin B."/>
            <person name="Qu C."/>
            <person name="Retzel E.F."/>
            <person name="Riddle C."/>
            <person name="Sallet E."/>
            <person name="Samain S."/>
            <person name="Samson N."/>
            <person name="Sanders I."/>
            <person name="Saurat O."/>
            <person name="Scarpelli C."/>
            <person name="Schiex T."/>
            <person name="Segurens B."/>
            <person name="Severin A.J."/>
            <person name="Sherrier D.J."/>
            <person name="Shi R."/>
            <person name="Sims S."/>
            <person name="Singer S.R."/>
            <person name="Sinharoy S."/>
            <person name="Sterck L."/>
            <person name="Viollet A."/>
            <person name="Wang B.B."/>
            <person name="Wang K."/>
            <person name="Wang M."/>
            <person name="Wang X."/>
            <person name="Warfsmann J."/>
            <person name="Weissenbach J."/>
            <person name="White D.D."/>
            <person name="White J.D."/>
            <person name="Wiley G.B."/>
            <person name="Wincker P."/>
            <person name="Xing Y."/>
            <person name="Yang L."/>
            <person name="Yao Z."/>
            <person name="Ying F."/>
            <person name="Zhai J."/>
            <person name="Zhou L."/>
            <person name="Zuber A."/>
            <person name="Denarie J."/>
            <person name="Dixon R.A."/>
            <person name="May G.D."/>
            <person name="Schwartz D.C."/>
            <person name="Rogers J."/>
            <person name="Quetier F."/>
            <person name="Town C.D."/>
            <person name="Roe B.A."/>
        </authorList>
    </citation>
    <scope>NUCLEOTIDE SEQUENCE [LARGE SCALE GENOMIC DNA]</scope>
    <source>
        <strain evidence="3">A17</strain>
        <strain evidence="5 6">cv. Jemalong A17</strain>
    </source>
</reference>
<feature type="chain" id="PRO_5014499416" evidence="1">
    <location>
        <begin position="26"/>
        <end position="72"/>
    </location>
</feature>
<dbReference type="Proteomes" id="UP000002051">
    <property type="component" value="Chromosome 6"/>
</dbReference>
<dbReference type="EMBL" id="PSQE01000002">
    <property type="protein sequence ID" value="RHN74407.1"/>
    <property type="molecule type" value="Genomic_DNA"/>
</dbReference>
<dbReference type="AlphaFoldDB" id="A0A072U9K0"/>
<evidence type="ECO:0000256" key="1">
    <source>
        <dbReference type="SAM" id="SignalP"/>
    </source>
</evidence>
<keyword evidence="1" id="KW-0732">Signal</keyword>
<reference evidence="4" key="5">
    <citation type="journal article" date="2018" name="Nat. Plants">
        <title>Whole-genome landscape of Medicago truncatula symbiotic genes.</title>
        <authorList>
            <person name="Pecrix Y."/>
            <person name="Gamas P."/>
            <person name="Carrere S."/>
        </authorList>
    </citation>
    <scope>NUCLEOTIDE SEQUENCE</scope>
    <source>
        <tissue evidence="4">Leaves</tissue>
    </source>
</reference>
<organism evidence="3 6">
    <name type="scientific">Medicago truncatula</name>
    <name type="common">Barrel medic</name>
    <name type="synonym">Medicago tribuloides</name>
    <dbReference type="NCBI Taxonomy" id="3880"/>
    <lineage>
        <taxon>Eukaryota</taxon>
        <taxon>Viridiplantae</taxon>
        <taxon>Streptophyta</taxon>
        <taxon>Embryophyta</taxon>
        <taxon>Tracheophyta</taxon>
        <taxon>Spermatophyta</taxon>
        <taxon>Magnoliopsida</taxon>
        <taxon>eudicotyledons</taxon>
        <taxon>Gunneridae</taxon>
        <taxon>Pentapetalae</taxon>
        <taxon>rosids</taxon>
        <taxon>fabids</taxon>
        <taxon>Fabales</taxon>
        <taxon>Fabaceae</taxon>
        <taxon>Papilionoideae</taxon>
        <taxon>50 kb inversion clade</taxon>
        <taxon>NPAAA clade</taxon>
        <taxon>Hologalegina</taxon>
        <taxon>IRL clade</taxon>
        <taxon>Trifolieae</taxon>
        <taxon>Medicago</taxon>
    </lineage>
</organism>
<proteinExistence type="predicted"/>
<dbReference type="Gramene" id="rna10465">
    <property type="protein sequence ID" value="RHN74407.1"/>
    <property type="gene ID" value="gene10465"/>
</dbReference>
<sequence>MAIIKFIYTMFLFILLFVVPTKVDGRITHDPSTRSTVSGGFGKCVRDADCVDEVCSPGCNKRCVGFECQCPL</sequence>
<dbReference type="GO" id="GO:0046872">
    <property type="term" value="F:metal ion binding"/>
    <property type="evidence" value="ECO:0007669"/>
    <property type="project" value="InterPro"/>
</dbReference>